<dbReference type="Proteomes" id="UP000182241">
    <property type="component" value="Unassembled WGS sequence"/>
</dbReference>
<evidence type="ECO:0000313" key="2">
    <source>
        <dbReference type="Proteomes" id="UP000182241"/>
    </source>
</evidence>
<proteinExistence type="predicted"/>
<gene>
    <name evidence="1" type="ORF">SAMN04489793_2794</name>
</gene>
<protein>
    <submittedName>
        <fullName evidence="1">Uncharacterized protein</fullName>
    </submittedName>
</protein>
<dbReference type="RefSeq" id="WP_068741798.1">
    <property type="nucleotide sequence ID" value="NZ_FNSA01000003.1"/>
</dbReference>
<keyword evidence="2" id="KW-1185">Reference proteome</keyword>
<accession>A0A1H4U6S9</accession>
<organism evidence="1 2">
    <name type="scientific">Tsukamurella tyrosinosolvens</name>
    <dbReference type="NCBI Taxonomy" id="57704"/>
    <lineage>
        <taxon>Bacteria</taxon>
        <taxon>Bacillati</taxon>
        <taxon>Actinomycetota</taxon>
        <taxon>Actinomycetes</taxon>
        <taxon>Mycobacteriales</taxon>
        <taxon>Tsukamurellaceae</taxon>
        <taxon>Tsukamurella</taxon>
    </lineage>
</organism>
<evidence type="ECO:0000313" key="1">
    <source>
        <dbReference type="EMBL" id="SEC64280.1"/>
    </source>
</evidence>
<dbReference type="STRING" id="57704.SAMN04489793_2794"/>
<name>A0A1H4U6S9_TSUTY</name>
<dbReference type="OrthoDB" id="4762906at2"/>
<dbReference type="EMBL" id="FNSA01000003">
    <property type="protein sequence ID" value="SEC64280.1"/>
    <property type="molecule type" value="Genomic_DNA"/>
</dbReference>
<sequence>MSKFNSDRDEALYELCLDGTGEVTGDVLTWGFHFTGLGRIDRSDLGDRAGDFPDHAWVIVCEDSRGFVTTSMYSSAAGYEHAFAAHEKAYAEFEQGAA</sequence>
<reference evidence="2" key="1">
    <citation type="submission" date="2016-10" db="EMBL/GenBank/DDBJ databases">
        <authorList>
            <person name="Varghese N."/>
            <person name="Submissions S."/>
        </authorList>
    </citation>
    <scope>NUCLEOTIDE SEQUENCE [LARGE SCALE GENOMIC DNA]</scope>
    <source>
        <strain evidence="2">DSM 44234</strain>
    </source>
</reference>
<dbReference type="AlphaFoldDB" id="A0A1H4U6S9"/>